<organism evidence="2 3">
    <name type="scientific">Nocardioides bizhenqiangii</name>
    <dbReference type="NCBI Taxonomy" id="3095076"/>
    <lineage>
        <taxon>Bacteria</taxon>
        <taxon>Bacillati</taxon>
        <taxon>Actinomycetota</taxon>
        <taxon>Actinomycetes</taxon>
        <taxon>Propionibacteriales</taxon>
        <taxon>Nocardioidaceae</taxon>
        <taxon>Nocardioides</taxon>
    </lineage>
</organism>
<dbReference type="Gene3D" id="3.30.420.40">
    <property type="match status" value="2"/>
</dbReference>
<dbReference type="EMBL" id="CP141059">
    <property type="protein sequence ID" value="WQQ25057.1"/>
    <property type="molecule type" value="Genomic_DNA"/>
</dbReference>
<keyword evidence="3" id="KW-1185">Reference proteome</keyword>
<dbReference type="RefSeq" id="WP_322455559.1">
    <property type="nucleotide sequence ID" value="NZ_CP141059.1"/>
</dbReference>
<dbReference type="InterPro" id="IPR043129">
    <property type="entry name" value="ATPase_NBD"/>
</dbReference>
<accession>A0ABZ0ZL55</accession>
<reference evidence="3" key="1">
    <citation type="submission" date="2023-12" db="EMBL/GenBank/DDBJ databases">
        <title>Novel species in genus Nocardioides.</title>
        <authorList>
            <person name="Zhou H."/>
        </authorList>
    </citation>
    <scope>NUCLEOTIDE SEQUENCE [LARGE SCALE GENOMIC DNA]</scope>
    <source>
        <strain evidence="3">HM61</strain>
    </source>
</reference>
<evidence type="ECO:0000313" key="3">
    <source>
        <dbReference type="Proteomes" id="UP001327225"/>
    </source>
</evidence>
<sequence length="301" mass="29979">MHVGVDVGGTKVLAVELAGEGGAVVVASSAQAPMPGRSASEADVEAAVAGAVLEVAAGRPLSGVGLSAAGLVDRSGARVRFAAHLPWRDAPVRDRLAERIGAPVVLDNDANCAAHAELVAGALRGVSSAVLVTVGTGIGGAVVLDGRVLRGANGMAGEFGHIQVVPDGLACECGLRGCWEQYCSGRALERVTRVALGSHLDGPEVADLARNGHPVAQQAFATVGTWLGVGIAGLVSALDPEMVVVGGGVSVVGDLLLEPARRGLLDALQATSHRKVPPLVATRFGPEAGAVGAALLSAAHS</sequence>
<evidence type="ECO:0000256" key="1">
    <source>
        <dbReference type="ARBA" id="ARBA00006479"/>
    </source>
</evidence>
<protein>
    <submittedName>
        <fullName evidence="2">ROK family protein</fullName>
    </submittedName>
</protein>
<dbReference type="PANTHER" id="PTHR18964">
    <property type="entry name" value="ROK (REPRESSOR, ORF, KINASE) FAMILY"/>
    <property type="match status" value="1"/>
</dbReference>
<dbReference type="SUPFAM" id="SSF53067">
    <property type="entry name" value="Actin-like ATPase domain"/>
    <property type="match status" value="1"/>
</dbReference>
<evidence type="ECO:0000313" key="2">
    <source>
        <dbReference type="EMBL" id="WQQ25057.1"/>
    </source>
</evidence>
<dbReference type="Proteomes" id="UP001327225">
    <property type="component" value="Chromosome"/>
</dbReference>
<dbReference type="InterPro" id="IPR049874">
    <property type="entry name" value="ROK_cs"/>
</dbReference>
<dbReference type="PANTHER" id="PTHR18964:SF173">
    <property type="entry name" value="GLUCOKINASE"/>
    <property type="match status" value="1"/>
</dbReference>
<dbReference type="Pfam" id="PF00480">
    <property type="entry name" value="ROK"/>
    <property type="match status" value="1"/>
</dbReference>
<comment type="similarity">
    <text evidence="1">Belongs to the ROK (NagC/XylR) family.</text>
</comment>
<proteinExistence type="inferred from homology"/>
<dbReference type="InterPro" id="IPR000600">
    <property type="entry name" value="ROK"/>
</dbReference>
<dbReference type="PROSITE" id="PS01125">
    <property type="entry name" value="ROK"/>
    <property type="match status" value="1"/>
</dbReference>
<gene>
    <name evidence="2" type="ORF">SHK19_13895</name>
</gene>
<name>A0ABZ0ZL55_9ACTN</name>